<evidence type="ECO:0000313" key="1">
    <source>
        <dbReference type="EMBL" id="JAE35938.1"/>
    </source>
</evidence>
<reference evidence="1" key="2">
    <citation type="journal article" date="2015" name="Data Brief">
        <title>Shoot transcriptome of the giant reed, Arundo donax.</title>
        <authorList>
            <person name="Barrero R.A."/>
            <person name="Guerrero F.D."/>
            <person name="Moolhuijzen P."/>
            <person name="Goolsby J.A."/>
            <person name="Tidwell J."/>
            <person name="Bellgard S.E."/>
            <person name="Bellgard M.I."/>
        </authorList>
    </citation>
    <scope>NUCLEOTIDE SEQUENCE</scope>
    <source>
        <tissue evidence="1">Shoot tissue taken approximately 20 cm above the soil surface</tissue>
    </source>
</reference>
<name>A0A0A9HSN7_ARUDO</name>
<proteinExistence type="predicted"/>
<reference evidence="1" key="1">
    <citation type="submission" date="2014-09" db="EMBL/GenBank/DDBJ databases">
        <authorList>
            <person name="Magalhaes I.L.F."/>
            <person name="Oliveira U."/>
            <person name="Santos F.R."/>
            <person name="Vidigal T.H.D.A."/>
            <person name="Brescovit A.D."/>
            <person name="Santos A.J."/>
        </authorList>
    </citation>
    <scope>NUCLEOTIDE SEQUENCE</scope>
    <source>
        <tissue evidence="1">Shoot tissue taken approximately 20 cm above the soil surface</tissue>
    </source>
</reference>
<dbReference type="EMBL" id="GBRH01161958">
    <property type="protein sequence ID" value="JAE35938.1"/>
    <property type="molecule type" value="Transcribed_RNA"/>
</dbReference>
<organism evidence="1">
    <name type="scientific">Arundo donax</name>
    <name type="common">Giant reed</name>
    <name type="synonym">Donax arundinaceus</name>
    <dbReference type="NCBI Taxonomy" id="35708"/>
    <lineage>
        <taxon>Eukaryota</taxon>
        <taxon>Viridiplantae</taxon>
        <taxon>Streptophyta</taxon>
        <taxon>Embryophyta</taxon>
        <taxon>Tracheophyta</taxon>
        <taxon>Spermatophyta</taxon>
        <taxon>Magnoliopsida</taxon>
        <taxon>Liliopsida</taxon>
        <taxon>Poales</taxon>
        <taxon>Poaceae</taxon>
        <taxon>PACMAD clade</taxon>
        <taxon>Arundinoideae</taxon>
        <taxon>Arundineae</taxon>
        <taxon>Arundo</taxon>
    </lineage>
</organism>
<sequence>MPITFSPNKTSPLLRVCDPVSSHHLAFTPYLPSSPPPPSSSPEP</sequence>
<accession>A0A0A9HSN7</accession>
<dbReference type="AlphaFoldDB" id="A0A0A9HSN7"/>
<protein>
    <submittedName>
        <fullName evidence="1">Uncharacterized protein</fullName>
    </submittedName>
</protein>